<keyword evidence="2" id="KW-1185">Reference proteome</keyword>
<protein>
    <submittedName>
        <fullName evidence="1">Uncharacterized protein</fullName>
    </submittedName>
</protein>
<evidence type="ECO:0000313" key="2">
    <source>
        <dbReference type="Proteomes" id="UP000016922"/>
    </source>
</evidence>
<name>S3DW47_GLAL2</name>
<dbReference type="AlphaFoldDB" id="S3DW47"/>
<dbReference type="RefSeq" id="XP_008082029.1">
    <property type="nucleotide sequence ID" value="XM_008083838.1"/>
</dbReference>
<organism evidence="1 2">
    <name type="scientific">Glarea lozoyensis (strain ATCC 20868 / MF5171)</name>
    <dbReference type="NCBI Taxonomy" id="1116229"/>
    <lineage>
        <taxon>Eukaryota</taxon>
        <taxon>Fungi</taxon>
        <taxon>Dikarya</taxon>
        <taxon>Ascomycota</taxon>
        <taxon>Pezizomycotina</taxon>
        <taxon>Leotiomycetes</taxon>
        <taxon>Helotiales</taxon>
        <taxon>Helotiaceae</taxon>
        <taxon>Glarea</taxon>
    </lineage>
</organism>
<dbReference type="OrthoDB" id="4473276at2759"/>
<sequence length="253" mass="28480">MTQPTKFRYSTGVLEPKDAPKFDWEYPIPVIKFWNSFSYVSAKNFLLSFDKNEVSALNLDTKHCDLSHKEKANLLLDTVKGKITSLDASSKSGNAPYKPLWETDFPTWQNLMQAAICMYGELGQLDEEIEAEEQIILRRGDKGIAAQAHGLAELLAKRGKQDDCEKAEDLEKKGLPWFDEHLGPDSPQALSVRRVLLAAVWRQGKYDEADKLKAELTGLIDGLGKSKYSAYQDEERQLLEGLVKGLESKKKGN</sequence>
<evidence type="ECO:0000313" key="1">
    <source>
        <dbReference type="EMBL" id="EPE30618.1"/>
    </source>
</evidence>
<dbReference type="EMBL" id="KE145363">
    <property type="protein sequence ID" value="EPE30618.1"/>
    <property type="molecule type" value="Genomic_DNA"/>
</dbReference>
<reference evidence="1 2" key="1">
    <citation type="journal article" date="2013" name="BMC Genomics">
        <title>Genomics-driven discovery of the pneumocandin biosynthetic gene cluster in the fungus Glarea lozoyensis.</title>
        <authorList>
            <person name="Chen L."/>
            <person name="Yue Q."/>
            <person name="Zhang X."/>
            <person name="Xiang M."/>
            <person name="Wang C."/>
            <person name="Li S."/>
            <person name="Che Y."/>
            <person name="Ortiz-Lopez F.J."/>
            <person name="Bills G.F."/>
            <person name="Liu X."/>
            <person name="An Z."/>
        </authorList>
    </citation>
    <scope>NUCLEOTIDE SEQUENCE [LARGE SCALE GENOMIC DNA]</scope>
    <source>
        <strain evidence="2">ATCC 20868 / MF5171</strain>
    </source>
</reference>
<dbReference type="GeneID" id="19462640"/>
<dbReference type="InterPro" id="IPR011990">
    <property type="entry name" value="TPR-like_helical_dom_sf"/>
</dbReference>
<dbReference type="Gene3D" id="1.25.40.10">
    <property type="entry name" value="Tetratricopeptide repeat domain"/>
    <property type="match status" value="1"/>
</dbReference>
<dbReference type="Proteomes" id="UP000016922">
    <property type="component" value="Unassembled WGS sequence"/>
</dbReference>
<accession>S3DW47</accession>
<proteinExistence type="predicted"/>
<dbReference type="HOGENOM" id="CLU_082205_0_0_1"/>
<gene>
    <name evidence="1" type="ORF">GLAREA_03585</name>
</gene>
<dbReference type="KEGG" id="glz:GLAREA_03585"/>